<feature type="signal peptide" evidence="1">
    <location>
        <begin position="1"/>
        <end position="29"/>
    </location>
</feature>
<comment type="caution">
    <text evidence="2">The sequence shown here is derived from an EMBL/GenBank/DDBJ whole genome shotgun (WGS) entry which is preliminary data.</text>
</comment>
<evidence type="ECO:0000313" key="3">
    <source>
        <dbReference type="Proteomes" id="UP001230268"/>
    </source>
</evidence>
<dbReference type="AlphaFoldDB" id="A0AAD8LHU6"/>
<proteinExistence type="predicted"/>
<dbReference type="EMBL" id="JAVEPI010000003">
    <property type="protein sequence ID" value="KAK1442955.1"/>
    <property type="molecule type" value="Genomic_DNA"/>
</dbReference>
<accession>A0AAD8LHU6</accession>
<reference evidence="2" key="1">
    <citation type="submission" date="2023-08" db="EMBL/GenBank/DDBJ databases">
        <title>Draft sequence of the Babesia gibsoni genome.</title>
        <authorList>
            <person name="Yamagishi J.Y."/>
            <person name="Xuan X.X."/>
        </authorList>
    </citation>
    <scope>NUCLEOTIDE SEQUENCE</scope>
    <source>
        <strain evidence="2">Azabu</strain>
    </source>
</reference>
<protein>
    <submittedName>
        <fullName evidence="2">Uncharacterized protein</fullName>
    </submittedName>
</protein>
<gene>
    <name evidence="2" type="ORF">BgAZ_304730</name>
</gene>
<evidence type="ECO:0000256" key="1">
    <source>
        <dbReference type="SAM" id="SignalP"/>
    </source>
</evidence>
<evidence type="ECO:0000313" key="2">
    <source>
        <dbReference type="EMBL" id="KAK1442955.1"/>
    </source>
</evidence>
<sequence length="250" mass="27764">MPRFHICRYVKTCLLLIFLHKTILQNVDSAKVSDLTPRVISGNAIVPKLNRFYKTNSTIRSIREKANDLLNHCAEVPIATTLATSSLLLSSAVWTGAISPNELIRNRLPRSLTELYLPFTSVLLMPELNGVAIVNLISFYSLLRDAEINSGSDHLLKRVLMNLLTTTLISNALGTPPDFYKFSRAVTVTNALENPNKSVNFQGIITLKNWHLPLALLIADYLMTLRLEQAVEGSKATLAGVLTHILCNKI</sequence>
<keyword evidence="1" id="KW-0732">Signal</keyword>
<feature type="chain" id="PRO_5042046326" evidence="1">
    <location>
        <begin position="30"/>
        <end position="250"/>
    </location>
</feature>
<organism evidence="2 3">
    <name type="scientific">Babesia gibsoni</name>
    <dbReference type="NCBI Taxonomy" id="33632"/>
    <lineage>
        <taxon>Eukaryota</taxon>
        <taxon>Sar</taxon>
        <taxon>Alveolata</taxon>
        <taxon>Apicomplexa</taxon>
        <taxon>Aconoidasida</taxon>
        <taxon>Piroplasmida</taxon>
        <taxon>Babesiidae</taxon>
        <taxon>Babesia</taxon>
    </lineage>
</organism>
<dbReference type="Proteomes" id="UP001230268">
    <property type="component" value="Unassembled WGS sequence"/>
</dbReference>
<keyword evidence="3" id="KW-1185">Reference proteome</keyword>
<name>A0AAD8LHU6_BABGI</name>